<proteinExistence type="inferred from homology"/>
<comment type="caution">
    <text evidence="4">The sequence shown here is derived from an EMBL/GenBank/DDBJ whole genome shotgun (WGS) entry which is preliminary data.</text>
</comment>
<organism evidence="4 5">
    <name type="scientific">Novosphingobium aerophilum</name>
    <dbReference type="NCBI Taxonomy" id="2839843"/>
    <lineage>
        <taxon>Bacteria</taxon>
        <taxon>Pseudomonadati</taxon>
        <taxon>Pseudomonadota</taxon>
        <taxon>Alphaproteobacteria</taxon>
        <taxon>Sphingomonadales</taxon>
        <taxon>Sphingomonadaceae</taxon>
        <taxon>Novosphingobium</taxon>
    </lineage>
</organism>
<dbReference type="Proteomes" id="UP000520156">
    <property type="component" value="Unassembled WGS sequence"/>
</dbReference>
<reference evidence="4 5" key="1">
    <citation type="submission" date="2020-08" db="EMBL/GenBank/DDBJ databases">
        <title>The genome sequence of Novosphingobium flavum 4Y4.</title>
        <authorList>
            <person name="Liu Y."/>
        </authorList>
    </citation>
    <scope>NUCLEOTIDE SEQUENCE [LARGE SCALE GENOMIC DNA]</scope>
    <source>
        <strain evidence="4 5">4Y4</strain>
    </source>
</reference>
<evidence type="ECO:0000256" key="1">
    <source>
        <dbReference type="ARBA" id="ARBA00008571"/>
    </source>
</evidence>
<dbReference type="Pfam" id="PF03937">
    <property type="entry name" value="Sdh5"/>
    <property type="match status" value="1"/>
</dbReference>
<evidence type="ECO:0000313" key="4">
    <source>
        <dbReference type="EMBL" id="MBC2653664.1"/>
    </source>
</evidence>
<accession>A0A7X1FBG9</accession>
<dbReference type="EMBL" id="JACLAU010000067">
    <property type="protein sequence ID" value="MBC2653664.1"/>
    <property type="molecule type" value="Genomic_DNA"/>
</dbReference>
<keyword evidence="3" id="KW-0143">Chaperone</keyword>
<protein>
    <recommendedName>
        <fullName evidence="2">FAD assembly factor SdhE</fullName>
    </recommendedName>
</protein>
<comment type="similarity">
    <text evidence="1">Belongs to the SdhE FAD assembly factor family.</text>
</comment>
<sequence>MDDHSDDPRLKRLQFRAWHRGTREADYMIGCFFDRFHAEWGEAELAWFEALIEEEDVEIMGWALGTITVPDRFAGPLMARMQVLDYVDIPR</sequence>
<evidence type="ECO:0000256" key="3">
    <source>
        <dbReference type="ARBA" id="ARBA00023186"/>
    </source>
</evidence>
<evidence type="ECO:0000313" key="5">
    <source>
        <dbReference type="Proteomes" id="UP000520156"/>
    </source>
</evidence>
<dbReference type="RefSeq" id="WP_185685036.1">
    <property type="nucleotide sequence ID" value="NZ_JACLAU010000067.1"/>
</dbReference>
<dbReference type="InterPro" id="IPR005631">
    <property type="entry name" value="SDH"/>
</dbReference>
<dbReference type="SUPFAM" id="SSF109910">
    <property type="entry name" value="YgfY-like"/>
    <property type="match status" value="1"/>
</dbReference>
<dbReference type="InterPro" id="IPR036714">
    <property type="entry name" value="SDH_sf"/>
</dbReference>
<gene>
    <name evidence="4" type="ORF">H7F49_18450</name>
</gene>
<dbReference type="Gene3D" id="1.10.150.250">
    <property type="entry name" value="Flavinator of succinate dehydrogenase"/>
    <property type="match status" value="1"/>
</dbReference>
<name>A0A7X1FBG9_9SPHN</name>
<evidence type="ECO:0000256" key="2">
    <source>
        <dbReference type="ARBA" id="ARBA00019418"/>
    </source>
</evidence>
<keyword evidence="5" id="KW-1185">Reference proteome</keyword>
<dbReference type="AlphaFoldDB" id="A0A7X1FBG9"/>